<dbReference type="PANTHER" id="PTHR37840">
    <property type="entry name" value="L-FUCOSE ISOMERASE"/>
    <property type="match status" value="1"/>
</dbReference>
<keyword evidence="1 4" id="KW-0413">Isomerase</keyword>
<dbReference type="Proteomes" id="UP001597277">
    <property type="component" value="Unassembled WGS sequence"/>
</dbReference>
<dbReference type="InterPro" id="IPR005763">
    <property type="entry name" value="Fucose_isomerase"/>
</dbReference>
<proteinExistence type="predicted"/>
<dbReference type="SUPFAM" id="SSF53743">
    <property type="entry name" value="FucI/AraA N-terminal and middle domains"/>
    <property type="match status" value="1"/>
</dbReference>
<reference evidence="5" key="1">
    <citation type="journal article" date="2019" name="Int. J. Syst. Evol. Microbiol.">
        <title>The Global Catalogue of Microorganisms (GCM) 10K type strain sequencing project: providing services to taxonomists for standard genome sequencing and annotation.</title>
        <authorList>
            <consortium name="The Broad Institute Genomics Platform"/>
            <consortium name="The Broad Institute Genome Sequencing Center for Infectious Disease"/>
            <person name="Wu L."/>
            <person name="Ma J."/>
        </authorList>
    </citation>
    <scope>NUCLEOTIDE SEQUENCE [LARGE SCALE GENOMIC DNA]</scope>
    <source>
        <strain evidence="5">JCM 17130</strain>
    </source>
</reference>
<keyword evidence="2" id="KW-0119">Carbohydrate metabolism</keyword>
<evidence type="ECO:0000256" key="3">
    <source>
        <dbReference type="SAM" id="MobiDB-lite"/>
    </source>
</evidence>
<dbReference type="InterPro" id="IPR009015">
    <property type="entry name" value="Fucose_isomerase_N/cen_sf"/>
</dbReference>
<gene>
    <name evidence="4" type="ORF">ACFSE6_16360</name>
</gene>
<dbReference type="InterPro" id="IPR038393">
    <property type="entry name" value="Fuc_iso_dom3_sf"/>
</dbReference>
<accession>A0ABW4L778</accession>
<evidence type="ECO:0000256" key="1">
    <source>
        <dbReference type="ARBA" id="ARBA00023235"/>
    </source>
</evidence>
<feature type="region of interest" description="Disordered" evidence="3">
    <location>
        <begin position="1"/>
        <end position="21"/>
    </location>
</feature>
<evidence type="ECO:0000256" key="2">
    <source>
        <dbReference type="ARBA" id="ARBA00023277"/>
    </source>
</evidence>
<dbReference type="EMBL" id="JBHUEE010000010">
    <property type="protein sequence ID" value="MFD1719418.1"/>
    <property type="molecule type" value="Genomic_DNA"/>
</dbReference>
<comment type="caution">
    <text evidence="4">The sequence shown here is derived from an EMBL/GenBank/DDBJ whole genome shotgun (WGS) entry which is preliminary data.</text>
</comment>
<sequence length="547" mass="60406">MSPTHATTYDIPTPVQPPDAPAKTVYLTTSGDLRESANTAAWPLQLELESIVSEQLRQAGWDVVRAFEPTDHGFVRSQRMGLEVFKQIPRDAPLVVAIANWQYSHHVLAGLRSHRGPILTVANFAPDWPGLVGLLNLNASMTKAGIRYSTLWTVDGTDDWFRANLRTWLETGSIEHDTSHVRDLPALPQSEETRLGVAVAEQLQSEKAIIGVFDEGCMGMYNAIIDDEMLNPLGIYKERLSQSELWAQMQTVPDEEADAVGAWLRDAGMTFRLGTDEATELTEEQLRWQYKMYISALRLADDFGLDAVGIQYQQGLKNICPASDLAEGLLNNVARPPVTSRDGSRVLYDGAPLPHFNEVDEGVAVDALVTNRVWTAMGLDPATTLHDVRWGEEYDGEFVWVYEISGSVPASQLRGGYEGAEGWRQDPVFFPAGGSTINGVSRPGEIVWSRVFIADGELHVDIGRASVVDLPEEETRRRKEATNPEWPIAHVVLHGIDRDQFMARHQANHAQVVYAPDAETADKALVAKAAVFDALGVHVHLCGDVNI</sequence>
<name>A0ABW4L778_9MICO</name>
<dbReference type="RefSeq" id="WP_388009674.1">
    <property type="nucleotide sequence ID" value="NZ_JBHUEE010000010.1"/>
</dbReference>
<protein>
    <submittedName>
        <fullName evidence="4">Fucose isomerase</fullName>
    </submittedName>
</protein>
<keyword evidence="5" id="KW-1185">Reference proteome</keyword>
<organism evidence="4 5">
    <name type="scientific">Georgenia deserti</name>
    <dbReference type="NCBI Taxonomy" id="2093781"/>
    <lineage>
        <taxon>Bacteria</taxon>
        <taxon>Bacillati</taxon>
        <taxon>Actinomycetota</taxon>
        <taxon>Actinomycetes</taxon>
        <taxon>Micrococcales</taxon>
        <taxon>Bogoriellaceae</taxon>
        <taxon>Georgenia</taxon>
    </lineage>
</organism>
<evidence type="ECO:0000313" key="4">
    <source>
        <dbReference type="EMBL" id="MFD1719418.1"/>
    </source>
</evidence>
<dbReference type="GO" id="GO:0016853">
    <property type="term" value="F:isomerase activity"/>
    <property type="evidence" value="ECO:0007669"/>
    <property type="project" value="UniProtKB-KW"/>
</dbReference>
<evidence type="ECO:0000313" key="5">
    <source>
        <dbReference type="Proteomes" id="UP001597277"/>
    </source>
</evidence>
<dbReference type="Gene3D" id="3.20.14.10">
    <property type="entry name" value="L-fucose/L-arabinose isomerase, C-terminal"/>
    <property type="match status" value="1"/>
</dbReference>
<dbReference type="PANTHER" id="PTHR37840:SF1">
    <property type="entry name" value="L-FUCOSE ISOMERASE"/>
    <property type="match status" value="1"/>
</dbReference>